<keyword evidence="1" id="KW-0732">Signal</keyword>
<dbReference type="Proteomes" id="UP001569200">
    <property type="component" value="Unassembled WGS sequence"/>
</dbReference>
<keyword evidence="3" id="KW-1185">Reference proteome</keyword>
<organism evidence="2 3">
    <name type="scientific">Vibrio splendidus</name>
    <dbReference type="NCBI Taxonomy" id="29497"/>
    <lineage>
        <taxon>Bacteria</taxon>
        <taxon>Pseudomonadati</taxon>
        <taxon>Pseudomonadota</taxon>
        <taxon>Gammaproteobacteria</taxon>
        <taxon>Vibrionales</taxon>
        <taxon>Vibrionaceae</taxon>
        <taxon>Vibrio</taxon>
    </lineage>
</organism>
<evidence type="ECO:0000256" key="1">
    <source>
        <dbReference type="SAM" id="SignalP"/>
    </source>
</evidence>
<feature type="chain" id="PRO_5047223249" evidence="1">
    <location>
        <begin position="28"/>
        <end position="235"/>
    </location>
</feature>
<dbReference type="EMBL" id="JBGOOW010000031">
    <property type="protein sequence ID" value="MEZ8182905.1"/>
    <property type="molecule type" value="Genomic_DNA"/>
</dbReference>
<protein>
    <submittedName>
        <fullName evidence="2">Uncharacterized protein</fullName>
    </submittedName>
</protein>
<gene>
    <name evidence="2" type="ORF">ACED33_19630</name>
</gene>
<accession>A0ABV4LXC8</accession>
<sequence length="235" mass="26437">MKTTLGTFLAIFSFQFSAILFSTHAHAHAHAAAYGVSVAWKTDDAQAVFEAMPHQKKAFANLIDAGLVHDMFVSQSFIGDKKFPMIKFVIEADSEQHVRDLIGNLPFQFKELVEVTEIRDIGNKWLNTDVAFTNYAVELAWKEPENQFIVDEVISKDLQMVVDWSAQGVITSAYLKHQEIAEEKPNQKAMIRPVYSMAILAKNEEQAREVANQLNAVKLGFAEVMVSELGFKLEL</sequence>
<evidence type="ECO:0000313" key="2">
    <source>
        <dbReference type="EMBL" id="MEZ8182905.1"/>
    </source>
</evidence>
<proteinExistence type="predicted"/>
<evidence type="ECO:0000313" key="3">
    <source>
        <dbReference type="Proteomes" id="UP001569200"/>
    </source>
</evidence>
<dbReference type="RefSeq" id="WP_371691231.1">
    <property type="nucleotide sequence ID" value="NZ_JBGONW010000016.1"/>
</dbReference>
<reference evidence="2 3" key="1">
    <citation type="submission" date="2024-06" db="EMBL/GenBank/DDBJ databases">
        <authorList>
            <person name="Steensen K."/>
            <person name="Seneca J."/>
            <person name="Bartlau N."/>
            <person name="Yu A.X."/>
            <person name="Polz M.F."/>
        </authorList>
    </citation>
    <scope>NUCLEOTIDE SEQUENCE [LARGE SCALE GENOMIC DNA]</scope>
    <source>
        <strain evidence="2 3">1F145</strain>
    </source>
</reference>
<feature type="signal peptide" evidence="1">
    <location>
        <begin position="1"/>
        <end position="27"/>
    </location>
</feature>
<comment type="caution">
    <text evidence="2">The sequence shown here is derived from an EMBL/GenBank/DDBJ whole genome shotgun (WGS) entry which is preliminary data.</text>
</comment>
<name>A0ABV4LXC8_VIBSP</name>